<organism evidence="7 8">
    <name type="scientific">Cetraspora pellucida</name>
    <dbReference type="NCBI Taxonomy" id="1433469"/>
    <lineage>
        <taxon>Eukaryota</taxon>
        <taxon>Fungi</taxon>
        <taxon>Fungi incertae sedis</taxon>
        <taxon>Mucoromycota</taxon>
        <taxon>Glomeromycotina</taxon>
        <taxon>Glomeromycetes</taxon>
        <taxon>Diversisporales</taxon>
        <taxon>Gigasporaceae</taxon>
        <taxon>Cetraspora</taxon>
    </lineage>
</organism>
<evidence type="ECO:0000256" key="5">
    <source>
        <dbReference type="ARBA" id="ARBA00023242"/>
    </source>
</evidence>
<dbReference type="InterPro" id="IPR012337">
    <property type="entry name" value="RNaseH-like_sf"/>
</dbReference>
<dbReference type="PANTHER" id="PTHR46481:SF10">
    <property type="entry name" value="ZINC FINGER BED DOMAIN-CONTAINING PROTEIN 39"/>
    <property type="match status" value="1"/>
</dbReference>
<dbReference type="GO" id="GO:0005634">
    <property type="term" value="C:nucleus"/>
    <property type="evidence" value="ECO:0007669"/>
    <property type="project" value="UniProtKB-SubCell"/>
</dbReference>
<comment type="caution">
    <text evidence="7">The sequence shown here is derived from an EMBL/GenBank/DDBJ whole genome shotgun (WGS) entry which is preliminary data.</text>
</comment>
<keyword evidence="2" id="KW-0479">Metal-binding</keyword>
<evidence type="ECO:0000256" key="2">
    <source>
        <dbReference type="ARBA" id="ARBA00022723"/>
    </source>
</evidence>
<dbReference type="EMBL" id="CAJVQA010031317">
    <property type="protein sequence ID" value="CAG8801115.1"/>
    <property type="molecule type" value="Genomic_DNA"/>
</dbReference>
<dbReference type="GO" id="GO:0008270">
    <property type="term" value="F:zinc ion binding"/>
    <property type="evidence" value="ECO:0007669"/>
    <property type="project" value="UniProtKB-KW"/>
</dbReference>
<reference evidence="7" key="1">
    <citation type="submission" date="2021-06" db="EMBL/GenBank/DDBJ databases">
        <authorList>
            <person name="Kallberg Y."/>
            <person name="Tangrot J."/>
            <person name="Rosling A."/>
        </authorList>
    </citation>
    <scope>NUCLEOTIDE SEQUENCE</scope>
    <source>
        <strain evidence="7">FL966</strain>
    </source>
</reference>
<evidence type="ECO:0000256" key="6">
    <source>
        <dbReference type="SAM" id="MobiDB-lite"/>
    </source>
</evidence>
<dbReference type="AlphaFoldDB" id="A0A9N9JZ48"/>
<feature type="compositionally biased region" description="Acidic residues" evidence="6">
    <location>
        <begin position="214"/>
        <end position="225"/>
    </location>
</feature>
<gene>
    <name evidence="7" type="ORF">CPELLU_LOCUS17719</name>
</gene>
<evidence type="ECO:0000313" key="7">
    <source>
        <dbReference type="EMBL" id="CAG8801115.1"/>
    </source>
</evidence>
<keyword evidence="5" id="KW-0539">Nucleus</keyword>
<dbReference type="OrthoDB" id="2430528at2759"/>
<comment type="subcellular location">
    <subcellularLocation>
        <location evidence="1">Nucleus</location>
    </subcellularLocation>
</comment>
<keyword evidence="8" id="KW-1185">Reference proteome</keyword>
<accession>A0A9N9JZ48</accession>
<evidence type="ECO:0000256" key="3">
    <source>
        <dbReference type="ARBA" id="ARBA00022771"/>
    </source>
</evidence>
<dbReference type="InterPro" id="IPR052035">
    <property type="entry name" value="ZnF_BED_domain_contain"/>
</dbReference>
<feature type="non-terminal residue" evidence="7">
    <location>
        <position position="1"/>
    </location>
</feature>
<keyword evidence="3" id="KW-0863">Zinc-finger</keyword>
<feature type="region of interest" description="Disordered" evidence="6">
    <location>
        <begin position="211"/>
        <end position="231"/>
    </location>
</feature>
<name>A0A9N9JZ48_9GLOM</name>
<dbReference type="PANTHER" id="PTHR46481">
    <property type="entry name" value="ZINC FINGER BED DOMAIN-CONTAINING PROTEIN 4"/>
    <property type="match status" value="1"/>
</dbReference>
<sequence>HGYIGLTVHWLSSDFKVYDCLLCMEHMAYPHSTENIVAFLKEKIMEFRLNGKITCITTDNGSNMVKAIRLWDRVVRLPCAAHTLQLSIGHTFKKINTHIRRIKKLVRFFTDSPKQSERLDEAQQEYQQCLSATSVIQNSVDLTNELNNSDTIEWLAATLTLSDNRDDRIDDQKLNKRLLLPNEWDLLNQIVILIEPFDDATAYFKTPNFCHEESSDDDSDEDSDTESLVNREHLLNTQTLSTWDDETQKRAKSELARQFQELIASDLEKAMPTSNSSNIPNNNLRHSRFHSSIFRASATFNTTSNPLSELECYLNPIQTPIAEDTVNPFEWWASWKK</sequence>
<dbReference type="Proteomes" id="UP000789759">
    <property type="component" value="Unassembled WGS sequence"/>
</dbReference>
<proteinExistence type="predicted"/>
<keyword evidence="4" id="KW-0862">Zinc</keyword>
<dbReference type="SUPFAM" id="SSF53098">
    <property type="entry name" value="Ribonuclease H-like"/>
    <property type="match status" value="1"/>
</dbReference>
<evidence type="ECO:0000256" key="1">
    <source>
        <dbReference type="ARBA" id="ARBA00004123"/>
    </source>
</evidence>
<evidence type="ECO:0000256" key="4">
    <source>
        <dbReference type="ARBA" id="ARBA00022833"/>
    </source>
</evidence>
<evidence type="ECO:0000313" key="8">
    <source>
        <dbReference type="Proteomes" id="UP000789759"/>
    </source>
</evidence>
<protein>
    <submittedName>
        <fullName evidence="7">17788_t:CDS:1</fullName>
    </submittedName>
</protein>